<accession>A0A6S6U0R5</accession>
<feature type="domain" description="Ryanodine receptor Ryr" evidence="2">
    <location>
        <begin position="543"/>
        <end position="599"/>
    </location>
</feature>
<feature type="non-terminal residue" evidence="3">
    <location>
        <position position="1"/>
    </location>
</feature>
<dbReference type="EMBL" id="CACVAR010000361">
    <property type="protein sequence ID" value="CAA6823917.1"/>
    <property type="molecule type" value="Genomic_DNA"/>
</dbReference>
<dbReference type="Gene3D" id="6.20.350.10">
    <property type="match status" value="1"/>
</dbReference>
<evidence type="ECO:0000259" key="2">
    <source>
        <dbReference type="Pfam" id="PF02026"/>
    </source>
</evidence>
<dbReference type="Pfam" id="PF02026">
    <property type="entry name" value="RyR"/>
    <property type="match status" value="1"/>
</dbReference>
<feature type="transmembrane region" description="Helical" evidence="1">
    <location>
        <begin position="21"/>
        <end position="40"/>
    </location>
</feature>
<reference evidence="3" key="1">
    <citation type="submission" date="2020-01" db="EMBL/GenBank/DDBJ databases">
        <authorList>
            <person name="Meier V. D."/>
            <person name="Meier V D."/>
        </authorList>
    </citation>
    <scope>NUCLEOTIDE SEQUENCE</scope>
    <source>
        <strain evidence="3">HLG_WM_MAG_03</strain>
    </source>
</reference>
<dbReference type="AlphaFoldDB" id="A0A6S6U0R5"/>
<sequence length="621" mass="71903">GNKMKKDSQLELYTLVRYKEVVLVVLAIITLVMGYSGFYMEMYRAVRTGGEYSLLHPLVQTVGLFVFEWDNYAPSVYLDIATLSGVMTTSFGLFWMFFSKYFNAYNISRIQKKHYNIIIGLSEQNIELLENSYSGKPTIIIEKNKDNPYVEYFRERGFGMITLDAQKAIPNLDLSRLDRVVISTDNDRKNIAFGKQILALLKLVGKKHMHNIYVAIDNRDLSVLFKQNIVGQTDANVNVLAFSLYENMAKRLFSKHNILGLQSEIIETAKEFSLVVVGDSDLALEIVYHIAFLSALPNENSRTIHLIDADAGKFKEKIKKTFPNIESIPHLEIKKHDVDTETLDFYKDNVWTSKNLTNIYIATHNEEKNLKIAINLQDTTYVKAIGHNKFNTKVLFALYHNLGLGDEINNNENVFKNFYTFGSISKTSTREILFDQTLDDIAKLIDFDYRKMNGVHEKVSPDELEKAWLNTAPHIRDVNKTQALHIDMKLLAFGFTRKDSKEPFKTLLANNKKIFYTNIENSKQVEEEINNYKLEYYPKTFNERMIDSVARSEHNRWNAYHYLNGWSYNKVRNNEAKEHNCLQLLEEFGDTEKMTYQYDLAAVFNLPKYLAHAGFEIVESK</sequence>
<dbReference type="InterPro" id="IPR003032">
    <property type="entry name" value="Ryanodine_rcpt"/>
</dbReference>
<gene>
    <name evidence="3" type="ORF">HELGO_WM58515</name>
</gene>
<evidence type="ECO:0000313" key="3">
    <source>
        <dbReference type="EMBL" id="CAA6823917.1"/>
    </source>
</evidence>
<keyword evidence="1" id="KW-1133">Transmembrane helix</keyword>
<keyword evidence="1" id="KW-0812">Transmembrane</keyword>
<feature type="transmembrane region" description="Helical" evidence="1">
    <location>
        <begin position="76"/>
        <end position="98"/>
    </location>
</feature>
<name>A0A6S6U0R5_9BACT</name>
<protein>
    <recommendedName>
        <fullName evidence="2">Ryanodine receptor Ryr domain-containing protein</fullName>
    </recommendedName>
</protein>
<keyword evidence="1" id="KW-0472">Membrane</keyword>
<evidence type="ECO:0000256" key="1">
    <source>
        <dbReference type="SAM" id="Phobius"/>
    </source>
</evidence>
<proteinExistence type="predicted"/>
<organism evidence="3">
    <name type="scientific">uncultured Sulfurovum sp</name>
    <dbReference type="NCBI Taxonomy" id="269237"/>
    <lineage>
        <taxon>Bacteria</taxon>
        <taxon>Pseudomonadati</taxon>
        <taxon>Campylobacterota</taxon>
        <taxon>Epsilonproteobacteria</taxon>
        <taxon>Campylobacterales</taxon>
        <taxon>Sulfurovaceae</taxon>
        <taxon>Sulfurovum</taxon>
        <taxon>environmental samples</taxon>
    </lineage>
</organism>